<dbReference type="GO" id="GO:0046592">
    <property type="term" value="F:polyamine oxidase activity"/>
    <property type="evidence" value="ECO:0007669"/>
    <property type="project" value="TreeGrafter"/>
</dbReference>
<dbReference type="SUPFAM" id="SSF51905">
    <property type="entry name" value="FAD/NAD(P)-binding domain"/>
    <property type="match status" value="1"/>
</dbReference>
<dbReference type="AlphaFoldDB" id="A0AAV1D7J2"/>
<evidence type="ECO:0000313" key="9">
    <source>
        <dbReference type="EMBL" id="CAI9103020.1"/>
    </source>
</evidence>
<feature type="binding site" evidence="7">
    <location>
        <position position="220"/>
    </location>
    <ligand>
        <name>FAD</name>
        <dbReference type="ChEBI" id="CHEBI:57692"/>
    </ligand>
</feature>
<evidence type="ECO:0000256" key="7">
    <source>
        <dbReference type="PIRSR" id="PIRSR601613-1"/>
    </source>
</evidence>
<dbReference type="PANTHER" id="PTHR10742:SF368">
    <property type="entry name" value="POLYAMINE OXIDASE 1"/>
    <property type="match status" value="1"/>
</dbReference>
<keyword evidence="5" id="KW-0274">FAD</keyword>
<dbReference type="InterPro" id="IPR001613">
    <property type="entry name" value="Flavin_amine_oxidase"/>
</dbReference>
<dbReference type="FunFam" id="3.90.660.10:FF:000012">
    <property type="entry name" value="Polyamine oxidase 1"/>
    <property type="match status" value="1"/>
</dbReference>
<sequence length="493" mass="55510">MDDDRTTRASVIIVGAGISGIAAAKVLAENGVDDVLILEASDRIGGRIRKEQFGGVTVELGAGWIAGVGGKQSNPVWELARESNLKTCFSDYSYARYNIYDRSGKIIPSGIAADSYKKAVDSAIQKLSQEQASTAHDVSLLADLPSAPKTPVELAIDFILHDFEMAEVEPISTYVEFGEREFLVADERGYEHLLYKMAESFLHISEGYILDSRLKLNKVVRELQHSRNGVLVTTEDGCLYEANYVILSVSIGVLQSNLISIRPPLPRWKTEAINKCDIITYTKVFLKFPYKFWPCGPEKEFFIYAHDRRGYYTFWQHMENAFPGSNILVVTLTNEESKRIEAQPDGETMKEAMEVLRNMFGPDIPDAINIIVPRWWNNRFQRGSYSNYPIHVNHQHFNDIKAPVGRVFFTGEHTSEKFNGYVHGAYLSGIDTSKALLDEMRKDKGRKTENTQAFLLEPLLALTGSLTLAQPDALSNLHKFDLPRQMFLPEPIL</sequence>
<dbReference type="Proteomes" id="UP001161247">
    <property type="component" value="Chromosome 4"/>
</dbReference>
<evidence type="ECO:0000256" key="3">
    <source>
        <dbReference type="ARBA" id="ARBA00005995"/>
    </source>
</evidence>
<keyword evidence="4" id="KW-0285">Flavoprotein</keyword>
<dbReference type="InterPro" id="IPR036188">
    <property type="entry name" value="FAD/NAD-bd_sf"/>
</dbReference>
<evidence type="ECO:0000256" key="1">
    <source>
        <dbReference type="ARBA" id="ARBA00001974"/>
    </source>
</evidence>
<dbReference type="InterPro" id="IPR002937">
    <property type="entry name" value="Amino_oxidase"/>
</dbReference>
<comment type="similarity">
    <text evidence="3">Belongs to the flavin monoamine oxidase family.</text>
</comment>
<accession>A0AAV1D7J2</accession>
<dbReference type="GO" id="GO:0006598">
    <property type="term" value="P:polyamine catabolic process"/>
    <property type="evidence" value="ECO:0007669"/>
    <property type="project" value="UniProtKB-ARBA"/>
</dbReference>
<evidence type="ECO:0000259" key="8">
    <source>
        <dbReference type="Pfam" id="PF01593"/>
    </source>
</evidence>
<evidence type="ECO:0000256" key="2">
    <source>
        <dbReference type="ARBA" id="ARBA00004723"/>
    </source>
</evidence>
<dbReference type="Pfam" id="PF01593">
    <property type="entry name" value="Amino_oxidase"/>
    <property type="match status" value="1"/>
</dbReference>
<name>A0AAV1D7J2_OLDCO</name>
<protein>
    <submittedName>
        <fullName evidence="9">OLC1v1001430C1</fullName>
    </submittedName>
</protein>
<keyword evidence="10" id="KW-1185">Reference proteome</keyword>
<evidence type="ECO:0000256" key="5">
    <source>
        <dbReference type="ARBA" id="ARBA00022827"/>
    </source>
</evidence>
<comment type="cofactor">
    <cofactor evidence="1">
        <name>FAD</name>
        <dbReference type="ChEBI" id="CHEBI:57692"/>
    </cofactor>
</comment>
<organism evidence="9 10">
    <name type="scientific">Oldenlandia corymbosa var. corymbosa</name>
    <dbReference type="NCBI Taxonomy" id="529605"/>
    <lineage>
        <taxon>Eukaryota</taxon>
        <taxon>Viridiplantae</taxon>
        <taxon>Streptophyta</taxon>
        <taxon>Embryophyta</taxon>
        <taxon>Tracheophyta</taxon>
        <taxon>Spermatophyta</taxon>
        <taxon>Magnoliopsida</taxon>
        <taxon>eudicotyledons</taxon>
        <taxon>Gunneridae</taxon>
        <taxon>Pentapetalae</taxon>
        <taxon>asterids</taxon>
        <taxon>lamiids</taxon>
        <taxon>Gentianales</taxon>
        <taxon>Rubiaceae</taxon>
        <taxon>Rubioideae</taxon>
        <taxon>Spermacoceae</taxon>
        <taxon>Hedyotis-Oldenlandia complex</taxon>
        <taxon>Oldenlandia</taxon>
    </lineage>
</organism>
<dbReference type="EMBL" id="OX459121">
    <property type="protein sequence ID" value="CAI9103020.1"/>
    <property type="molecule type" value="Genomic_DNA"/>
</dbReference>
<dbReference type="InterPro" id="IPR050281">
    <property type="entry name" value="Flavin_monoamine_oxidase"/>
</dbReference>
<feature type="binding site" evidence="7">
    <location>
        <position position="19"/>
    </location>
    <ligand>
        <name>FAD</name>
        <dbReference type="ChEBI" id="CHEBI:57692"/>
    </ligand>
</feature>
<evidence type="ECO:0000313" key="10">
    <source>
        <dbReference type="Proteomes" id="UP001161247"/>
    </source>
</evidence>
<comment type="pathway">
    <text evidence="2">Amine and polyamine degradation; spermine degradation.</text>
</comment>
<evidence type="ECO:0000256" key="4">
    <source>
        <dbReference type="ARBA" id="ARBA00022630"/>
    </source>
</evidence>
<feature type="binding site" evidence="7">
    <location>
        <begin position="39"/>
        <end position="40"/>
    </location>
    <ligand>
        <name>FAD</name>
        <dbReference type="ChEBI" id="CHEBI:57692"/>
    </ligand>
</feature>
<proteinExistence type="inferred from homology"/>
<keyword evidence="6" id="KW-0560">Oxidoreductase</keyword>
<dbReference type="PRINTS" id="PR00757">
    <property type="entry name" value="AMINEOXDASEF"/>
</dbReference>
<evidence type="ECO:0000256" key="6">
    <source>
        <dbReference type="ARBA" id="ARBA00023002"/>
    </source>
</evidence>
<feature type="domain" description="Amine oxidase" evidence="8">
    <location>
        <begin position="18"/>
        <end position="437"/>
    </location>
</feature>
<dbReference type="Gene3D" id="3.50.50.60">
    <property type="entry name" value="FAD/NAD(P)-binding domain"/>
    <property type="match status" value="1"/>
</dbReference>
<dbReference type="SUPFAM" id="SSF54373">
    <property type="entry name" value="FAD-linked reductases, C-terminal domain"/>
    <property type="match status" value="1"/>
</dbReference>
<gene>
    <name evidence="9" type="ORF">OLC1_LOCUS12259</name>
</gene>
<dbReference type="GO" id="GO:0050660">
    <property type="term" value="F:flavin adenine dinucleotide binding"/>
    <property type="evidence" value="ECO:0007669"/>
    <property type="project" value="UniProtKB-ARBA"/>
</dbReference>
<dbReference type="Gene3D" id="3.90.660.10">
    <property type="match status" value="1"/>
</dbReference>
<dbReference type="PANTHER" id="PTHR10742">
    <property type="entry name" value="FLAVIN MONOAMINE OXIDASE"/>
    <property type="match status" value="1"/>
</dbReference>
<reference evidence="9" key="1">
    <citation type="submission" date="2023-03" db="EMBL/GenBank/DDBJ databases">
        <authorList>
            <person name="Julca I."/>
        </authorList>
    </citation>
    <scope>NUCLEOTIDE SEQUENCE</scope>
</reference>